<evidence type="ECO:0000256" key="3">
    <source>
        <dbReference type="ARBA" id="ARBA00022737"/>
    </source>
</evidence>
<dbReference type="Proteomes" id="UP000830343">
    <property type="component" value="Chromosome"/>
</dbReference>
<dbReference type="HAMAP" id="MF_01008">
    <property type="entry name" value="MraZ"/>
    <property type="match status" value="1"/>
</dbReference>
<dbReference type="CDD" id="cd16321">
    <property type="entry name" value="MraZ_C"/>
    <property type="match status" value="1"/>
</dbReference>
<reference evidence="9" key="2">
    <citation type="submission" date="2022-04" db="EMBL/GenBank/DDBJ databases">
        <title>Antimicrobial genetic elements in methicillin-resistant Macrococcus armenti.</title>
        <authorList>
            <person name="Keller J.E."/>
            <person name="Schwendener S."/>
            <person name="Pantucek R."/>
            <person name="Perreten V."/>
        </authorList>
    </citation>
    <scope>NUCLEOTIDE SEQUENCE</scope>
    <source>
        <strain evidence="9">CCM 2609</strain>
    </source>
</reference>
<dbReference type="PANTHER" id="PTHR34701:SF1">
    <property type="entry name" value="TRANSCRIPTIONAL REGULATOR MRAZ"/>
    <property type="match status" value="1"/>
</dbReference>
<dbReference type="InterPro" id="IPR007159">
    <property type="entry name" value="SpoVT-AbrB_dom"/>
</dbReference>
<evidence type="ECO:0000256" key="1">
    <source>
        <dbReference type="ARBA" id="ARBA00013860"/>
    </source>
</evidence>
<gene>
    <name evidence="7 9" type="primary">mraZ</name>
    <name evidence="9" type="ORF">MRZ06_04305</name>
</gene>
<dbReference type="InterPro" id="IPR003444">
    <property type="entry name" value="MraZ"/>
</dbReference>
<dbReference type="SUPFAM" id="SSF89447">
    <property type="entry name" value="AbrB/MazE/MraZ-like"/>
    <property type="match status" value="1"/>
</dbReference>
<comment type="subunit">
    <text evidence="7">Forms oligomers.</text>
</comment>
<organism evidence="9 10">
    <name type="scientific">Macrococcus armenti</name>
    <dbReference type="NCBI Taxonomy" id="2875764"/>
    <lineage>
        <taxon>Bacteria</taxon>
        <taxon>Bacillati</taxon>
        <taxon>Bacillota</taxon>
        <taxon>Bacilli</taxon>
        <taxon>Bacillales</taxon>
        <taxon>Staphylococcaceae</taxon>
        <taxon>Macrococcus</taxon>
    </lineage>
</organism>
<evidence type="ECO:0000256" key="6">
    <source>
        <dbReference type="ARBA" id="ARBA00023163"/>
    </source>
</evidence>
<accession>A0ABY3ZZQ6</accession>
<name>A0ABY3ZZQ6_9STAP</name>
<dbReference type="Pfam" id="PF02381">
    <property type="entry name" value="MraZ"/>
    <property type="match status" value="2"/>
</dbReference>
<dbReference type="Gene3D" id="3.40.1550.20">
    <property type="entry name" value="Transcriptional regulator MraZ domain"/>
    <property type="match status" value="1"/>
</dbReference>
<dbReference type="InterPro" id="IPR020603">
    <property type="entry name" value="MraZ_dom"/>
</dbReference>
<keyword evidence="3" id="KW-0677">Repeat</keyword>
<protein>
    <recommendedName>
        <fullName evidence="1 7">Transcriptional regulator MraZ</fullName>
    </recommendedName>
</protein>
<evidence type="ECO:0000256" key="4">
    <source>
        <dbReference type="ARBA" id="ARBA00023015"/>
    </source>
</evidence>
<dbReference type="InterPro" id="IPR038619">
    <property type="entry name" value="MraZ_sf"/>
</dbReference>
<dbReference type="NCBIfam" id="TIGR00242">
    <property type="entry name" value="division/cell wall cluster transcriptional repressor MraZ"/>
    <property type="match status" value="1"/>
</dbReference>
<evidence type="ECO:0000256" key="2">
    <source>
        <dbReference type="ARBA" id="ARBA00022490"/>
    </source>
</evidence>
<evidence type="ECO:0000256" key="7">
    <source>
        <dbReference type="HAMAP-Rule" id="MF_01008"/>
    </source>
</evidence>
<dbReference type="InterPro" id="IPR037914">
    <property type="entry name" value="SpoVT-AbrB_sf"/>
</dbReference>
<proteinExistence type="inferred from homology"/>
<comment type="subcellular location">
    <subcellularLocation>
        <location evidence="7">Cytoplasm</location>
        <location evidence="7">Nucleoid</location>
    </subcellularLocation>
</comment>
<dbReference type="EMBL" id="CP094348">
    <property type="protein sequence ID" value="UOB21311.1"/>
    <property type="molecule type" value="Genomic_DNA"/>
</dbReference>
<keyword evidence="10" id="KW-1185">Reference proteome</keyword>
<feature type="domain" description="SpoVT-AbrB" evidence="8">
    <location>
        <begin position="5"/>
        <end position="47"/>
    </location>
</feature>
<feature type="domain" description="SpoVT-AbrB" evidence="8">
    <location>
        <begin position="76"/>
        <end position="119"/>
    </location>
</feature>
<sequence>MFMGEFQHQLDAKGRMIVPAKFREQLTEHFVITRGLDKCLFGYTLDEWAIIEEKLKALPLTKKDARKFMRMFFSGAVEVEVDKQGRINIPKHLMEYAGLSKEATVVGVSSRIEIWDRAQWHHFYEATEDEFETIAEDLIDFDL</sequence>
<dbReference type="InterPro" id="IPR035644">
    <property type="entry name" value="MraZ_C"/>
</dbReference>
<dbReference type="InterPro" id="IPR035642">
    <property type="entry name" value="MraZ_N"/>
</dbReference>
<keyword evidence="6 7" id="KW-0804">Transcription</keyword>
<evidence type="ECO:0000313" key="10">
    <source>
        <dbReference type="Proteomes" id="UP000830343"/>
    </source>
</evidence>
<evidence type="ECO:0000259" key="8">
    <source>
        <dbReference type="PROSITE" id="PS51740"/>
    </source>
</evidence>
<comment type="similarity">
    <text evidence="7">Belongs to the MraZ family.</text>
</comment>
<dbReference type="PROSITE" id="PS51740">
    <property type="entry name" value="SPOVT_ABRB"/>
    <property type="match status" value="2"/>
</dbReference>
<reference evidence="9" key="1">
    <citation type="submission" date="2022-03" db="EMBL/GenBank/DDBJ databases">
        <authorList>
            <person name="Vrbovska V."/>
            <person name="Kovarovic V."/>
            <person name="Botka T."/>
            <person name="Pantucek R."/>
        </authorList>
    </citation>
    <scope>NUCLEOTIDE SEQUENCE</scope>
    <source>
        <strain evidence="9">CCM 2609</strain>
    </source>
</reference>
<keyword evidence="2 7" id="KW-0963">Cytoplasm</keyword>
<dbReference type="CDD" id="cd16320">
    <property type="entry name" value="MraZ_N"/>
    <property type="match status" value="1"/>
</dbReference>
<dbReference type="RefSeq" id="WP_243366840.1">
    <property type="nucleotide sequence ID" value="NZ_CP094348.1"/>
</dbReference>
<evidence type="ECO:0000256" key="5">
    <source>
        <dbReference type="ARBA" id="ARBA00023125"/>
    </source>
</evidence>
<dbReference type="PANTHER" id="PTHR34701">
    <property type="entry name" value="TRANSCRIPTIONAL REGULATOR MRAZ"/>
    <property type="match status" value="1"/>
</dbReference>
<keyword evidence="4 7" id="KW-0805">Transcription regulation</keyword>
<keyword evidence="5 7" id="KW-0238">DNA-binding</keyword>
<evidence type="ECO:0000313" key="9">
    <source>
        <dbReference type="EMBL" id="UOB21311.1"/>
    </source>
</evidence>